<dbReference type="EMBL" id="CP061854">
    <property type="protein sequence ID" value="QOD57438.1"/>
    <property type="molecule type" value="Genomic_DNA"/>
</dbReference>
<evidence type="ECO:0000313" key="21">
    <source>
        <dbReference type="EMBL" id="BAX53475.1"/>
    </source>
</evidence>
<protein>
    <recommendedName>
        <fullName evidence="7 20">Phospholipase A1</fullName>
        <ecNumber evidence="5 20">3.1.1.32</ecNumber>
        <ecNumber evidence="6 20">3.1.1.4</ecNumber>
    </recommendedName>
    <alternativeName>
        <fullName evidence="20">Phosphatidylcholine 1-acylhydrolase</fullName>
    </alternativeName>
</protein>
<dbReference type="EC" id="3.1.1.32" evidence="5 20"/>
<name>A0A1V1V3S6_PHODP</name>
<evidence type="ECO:0000256" key="8">
    <source>
        <dbReference type="ARBA" id="ARBA00022452"/>
    </source>
</evidence>
<dbReference type="InterPro" id="IPR003187">
    <property type="entry name" value="PLipase_A1"/>
</dbReference>
<dbReference type="GO" id="GO:0016042">
    <property type="term" value="P:lipid catabolic process"/>
    <property type="evidence" value="ECO:0007669"/>
    <property type="project" value="UniProtKB-KW"/>
</dbReference>
<dbReference type="Proteomes" id="UP000516656">
    <property type="component" value="Chromosome 1"/>
</dbReference>
<keyword evidence="11 20" id="KW-0732">Signal</keyword>
<evidence type="ECO:0000256" key="5">
    <source>
        <dbReference type="ARBA" id="ARBA00013179"/>
    </source>
</evidence>
<evidence type="ECO:0000256" key="3">
    <source>
        <dbReference type="ARBA" id="ARBA00010525"/>
    </source>
</evidence>
<evidence type="ECO:0000256" key="15">
    <source>
        <dbReference type="ARBA" id="ARBA00023098"/>
    </source>
</evidence>
<keyword evidence="12 20" id="KW-0378">Hydrolase</keyword>
<comment type="subunit">
    <text evidence="4 20">Homodimer; dimerization is reversible, and the dimeric form is the active one.</text>
</comment>
<dbReference type="GO" id="GO:0008970">
    <property type="term" value="F:phospholipase A1 activity"/>
    <property type="evidence" value="ECO:0007669"/>
    <property type="project" value="UniProtKB-EC"/>
</dbReference>
<dbReference type="Proteomes" id="UP000218676">
    <property type="component" value="Chromosome 1"/>
</dbReference>
<evidence type="ECO:0000256" key="4">
    <source>
        <dbReference type="ARBA" id="ARBA00011702"/>
    </source>
</evidence>
<gene>
    <name evidence="22" type="ORF">IC627_05680</name>
    <name evidence="21" type="ORF">PDPUS_1_02101</name>
</gene>
<reference evidence="23" key="2">
    <citation type="submission" date="2017-05" db="EMBL/GenBank/DDBJ databases">
        <title>Whole genome sequence of fish pathogenic bacteria, Photobacterium damselae subsp. piscicida, strain 91-197, isolated from hybrid striped bass (Morone sp.) in USA.</title>
        <authorList>
            <person name="Teru Y."/>
            <person name="Hikima J."/>
            <person name="Kono T."/>
            <person name="Sakai M."/>
            <person name="Takano T."/>
            <person name="Hawke J.P."/>
            <person name="Takeyama H."/>
            <person name="Aoki T."/>
        </authorList>
    </citation>
    <scope>NUCLEOTIDE SEQUENCE [LARGE SCALE GENOMIC DNA]</scope>
    <source>
        <strain evidence="23">91-197</strain>
    </source>
</reference>
<evidence type="ECO:0000256" key="7">
    <source>
        <dbReference type="ARBA" id="ARBA00021726"/>
    </source>
</evidence>
<feature type="active site" description="Nucleophile" evidence="18">
    <location>
        <position position="195"/>
    </location>
</feature>
<feature type="binding site" description="in dimeric form" evidence="19">
    <location>
        <position position="203"/>
    </location>
    <ligand>
        <name>Ca(2+)</name>
        <dbReference type="ChEBI" id="CHEBI:29108"/>
        <label>1</label>
    </ligand>
</feature>
<evidence type="ECO:0000256" key="10">
    <source>
        <dbReference type="ARBA" id="ARBA00022723"/>
    </source>
</evidence>
<keyword evidence="16" id="KW-0472">Membrane</keyword>
<accession>A0A1V1V3S6</accession>
<evidence type="ECO:0000256" key="6">
    <source>
        <dbReference type="ARBA" id="ARBA00013278"/>
    </source>
</evidence>
<dbReference type="EC" id="3.1.1.4" evidence="6 20"/>
<evidence type="ECO:0000256" key="12">
    <source>
        <dbReference type="ARBA" id="ARBA00022801"/>
    </source>
</evidence>
<dbReference type="GO" id="GO:0046872">
    <property type="term" value="F:metal ion binding"/>
    <property type="evidence" value="ECO:0007669"/>
    <property type="project" value="UniProtKB-KW"/>
</dbReference>
<reference evidence="21" key="1">
    <citation type="journal article" date="2017" name="Genome Announc.">
        <title>Whole-Genome Sequence of Photobacterium damselae subsp. piscicida Strain 91-197, Isolated from Hybrid Striped Bass (Morone sp.) in the United States.</title>
        <authorList>
            <person name="Teru Y."/>
            <person name="Hikima J."/>
            <person name="Kono T."/>
            <person name="Sakai M."/>
            <person name="Takano T."/>
            <person name="Hawke J.P."/>
            <person name="Takeyama H."/>
            <person name="Aoki T."/>
        </authorList>
    </citation>
    <scope>NUCLEOTIDE SEQUENCE</scope>
    <source>
        <strain evidence="21">91-197</strain>
    </source>
</reference>
<dbReference type="AlphaFoldDB" id="A0A1V1V3S6"/>
<reference evidence="22 24" key="3">
    <citation type="submission" date="2020-09" db="EMBL/GenBank/DDBJ databases">
        <title>Complete, closed and curated genome sequences of Photobacterium damselae subsp. piscicida isolates from Australia indicate localised evolution and additional plasmid-borne pathogenicity mechanisms.</title>
        <authorList>
            <person name="Baseggio L."/>
            <person name="Silayeva O."/>
            <person name="Buller N."/>
            <person name="Landos M."/>
            <person name="Engelstaedter J."/>
            <person name="Barnes A.C."/>
        </authorList>
    </citation>
    <scope>NUCLEOTIDE SEQUENCE [LARGE SCALE GENOMIC DNA]</scope>
    <source>
        <strain evidence="22 24">AS-16-0540-1</strain>
    </source>
</reference>
<dbReference type="PANTHER" id="PTHR40457">
    <property type="entry name" value="PHOSPHOLIPASE A1"/>
    <property type="match status" value="1"/>
</dbReference>
<evidence type="ECO:0000313" key="23">
    <source>
        <dbReference type="Proteomes" id="UP000218676"/>
    </source>
</evidence>
<dbReference type="InterPro" id="IPR036541">
    <property type="entry name" value="PLipase_A1_sf"/>
</dbReference>
<dbReference type="GO" id="GO:0009279">
    <property type="term" value="C:cell outer membrane"/>
    <property type="evidence" value="ECO:0007669"/>
    <property type="project" value="UniProtKB-SubCell"/>
</dbReference>
<dbReference type="EMBL" id="AP018045">
    <property type="protein sequence ID" value="BAX53475.1"/>
    <property type="molecule type" value="Genomic_DNA"/>
</dbReference>
<dbReference type="RefSeq" id="WP_086957003.1">
    <property type="nucleotide sequence ID" value="NZ_AP018045.1"/>
</dbReference>
<dbReference type="SUPFAM" id="SSF56931">
    <property type="entry name" value="Outer membrane phospholipase A (OMPLA)"/>
    <property type="match status" value="1"/>
</dbReference>
<dbReference type="PANTHER" id="PTHR40457:SF1">
    <property type="entry name" value="PHOSPHOLIPASE A1"/>
    <property type="match status" value="1"/>
</dbReference>
<organism evidence="21 23">
    <name type="scientific">Photobacterium damsela subsp. piscicida</name>
    <name type="common">Pasteurella piscicida</name>
    <dbReference type="NCBI Taxonomy" id="38294"/>
    <lineage>
        <taxon>Bacteria</taxon>
        <taxon>Pseudomonadati</taxon>
        <taxon>Pseudomonadota</taxon>
        <taxon>Gammaproteobacteria</taxon>
        <taxon>Vibrionales</taxon>
        <taxon>Vibrionaceae</taxon>
        <taxon>Photobacterium</taxon>
    </lineage>
</organism>
<comment type="catalytic activity">
    <reaction evidence="2 20">
        <text>a 1,2-diacyl-sn-glycero-3-phosphocholine + H2O = a 1-acyl-sn-glycero-3-phosphocholine + a fatty acid + H(+)</text>
        <dbReference type="Rhea" id="RHEA:15801"/>
        <dbReference type="ChEBI" id="CHEBI:15377"/>
        <dbReference type="ChEBI" id="CHEBI:15378"/>
        <dbReference type="ChEBI" id="CHEBI:28868"/>
        <dbReference type="ChEBI" id="CHEBI:57643"/>
        <dbReference type="ChEBI" id="CHEBI:58168"/>
        <dbReference type="EC" id="3.1.1.4"/>
    </reaction>
</comment>
<keyword evidence="14 20" id="KW-0442">Lipid degradation</keyword>
<keyword evidence="10 19" id="KW-0479">Metal-binding</keyword>
<evidence type="ECO:0000256" key="20">
    <source>
        <dbReference type="RuleBase" id="RU366027"/>
    </source>
</evidence>
<dbReference type="CDD" id="cd00541">
    <property type="entry name" value="OMPLA"/>
    <property type="match status" value="1"/>
</dbReference>
<feature type="signal peptide" evidence="20">
    <location>
        <begin position="1"/>
        <end position="20"/>
    </location>
</feature>
<evidence type="ECO:0000256" key="9">
    <source>
        <dbReference type="ARBA" id="ARBA00022692"/>
    </source>
</evidence>
<feature type="chain" id="PRO_5041507668" description="Phospholipase A1" evidence="20">
    <location>
        <begin position="21"/>
        <end position="330"/>
    </location>
</feature>
<feature type="binding site" description="in dimeric form" evidence="19">
    <location>
        <position position="245"/>
    </location>
    <ligand>
        <name>Ca(2+)</name>
        <dbReference type="ChEBI" id="CHEBI:29108"/>
        <label>1</label>
    </ligand>
</feature>
<dbReference type="GO" id="GO:0004623">
    <property type="term" value="F:phospholipase A2 activity"/>
    <property type="evidence" value="ECO:0007669"/>
    <property type="project" value="UniProtKB-EC"/>
</dbReference>
<evidence type="ECO:0000256" key="1">
    <source>
        <dbReference type="ARBA" id="ARBA00000111"/>
    </source>
</evidence>
<feature type="active site" description="Proton acceptor" evidence="18">
    <location>
        <position position="193"/>
    </location>
</feature>
<comment type="function">
    <text evidence="20">Hydrolysis of phosphatidylcholine with phospholipase A2 (EC 3.1.1.4) and phospholipase A1 (EC 3.1.1.32) activities.</text>
</comment>
<comment type="subcellular location">
    <subcellularLocation>
        <location evidence="20">Cell outer membrane</location>
        <topology evidence="20">Multi-pass membrane protein</topology>
    </subcellularLocation>
    <text evidence="20">One of the very few enzymes located there.</text>
</comment>
<evidence type="ECO:0000256" key="17">
    <source>
        <dbReference type="ARBA" id="ARBA00023237"/>
    </source>
</evidence>
<evidence type="ECO:0000256" key="16">
    <source>
        <dbReference type="ARBA" id="ARBA00023136"/>
    </source>
</evidence>
<feature type="binding site" description="in dimeric form" evidence="19">
    <location>
        <position position="158"/>
    </location>
    <ligand>
        <name>Ca(2+)</name>
        <dbReference type="ChEBI" id="CHEBI:29108"/>
        <label>1</label>
    </ligand>
</feature>
<evidence type="ECO:0000313" key="24">
    <source>
        <dbReference type="Proteomes" id="UP000516656"/>
    </source>
</evidence>
<keyword evidence="17 20" id="KW-0998">Cell outer membrane</keyword>
<evidence type="ECO:0000256" key="19">
    <source>
        <dbReference type="PIRSR" id="PIRSR603187-2"/>
    </source>
</evidence>
<evidence type="ECO:0000313" key="22">
    <source>
        <dbReference type="EMBL" id="QOD57438.1"/>
    </source>
</evidence>
<comment type="similarity">
    <text evidence="3 20">Belongs to the phospholipase A1 family.</text>
</comment>
<proteinExistence type="inferred from homology"/>
<evidence type="ECO:0000256" key="13">
    <source>
        <dbReference type="ARBA" id="ARBA00022837"/>
    </source>
</evidence>
<dbReference type="Gene3D" id="2.40.230.10">
    <property type="entry name" value="Phospholipase A1"/>
    <property type="match status" value="1"/>
</dbReference>
<keyword evidence="15 20" id="KW-0443">Lipid metabolism</keyword>
<comment type="catalytic activity">
    <reaction evidence="1 20">
        <text>a 1,2-diacyl-sn-glycero-3-phosphocholine + H2O = a 2-acyl-sn-glycero-3-phosphocholine + a fatty acid + H(+)</text>
        <dbReference type="Rhea" id="RHEA:18689"/>
        <dbReference type="ChEBI" id="CHEBI:15377"/>
        <dbReference type="ChEBI" id="CHEBI:15378"/>
        <dbReference type="ChEBI" id="CHEBI:28868"/>
        <dbReference type="ChEBI" id="CHEBI:57643"/>
        <dbReference type="ChEBI" id="CHEBI:57875"/>
        <dbReference type="EC" id="3.1.1.32"/>
    </reaction>
</comment>
<evidence type="ECO:0000256" key="2">
    <source>
        <dbReference type="ARBA" id="ARBA00001604"/>
    </source>
</evidence>
<keyword evidence="9" id="KW-0812">Transmembrane</keyword>
<comment type="cofactor">
    <cofactor evidence="20">
        <name>Ca(2+)</name>
        <dbReference type="ChEBI" id="CHEBI:29108"/>
    </cofactor>
    <text evidence="20">Binds 1 Ca(2+) ion per monomer. In the dimeric form the Ca(2+) is bound by different amino acids with binding of each Ca(2+) shared with ligands coming from each monomer. The Ca(2+) ion may have a role in catalysis.</text>
</comment>
<evidence type="ECO:0000256" key="18">
    <source>
        <dbReference type="PIRSR" id="PIRSR603187-1"/>
    </source>
</evidence>
<keyword evidence="8" id="KW-1134">Transmembrane beta strand</keyword>
<dbReference type="PRINTS" id="PR01486">
    <property type="entry name" value="PHPHLIPASEA1"/>
</dbReference>
<sequence length="330" mass="38183">MVKRTLLLLSFAPLAMPTYAADELSAFASCLLDAVKNQSGKLTVDAIRKRCQESIEQTPAPTNLVSNRIENERNTAFNPFVITSHRMNYILPVTYTDHINSGAYDKTDWAGHLKNIEAKFQISFKVPLNYDDMFIDGDGLFFAFTMKSYWQVYTGDISRPFRETNYRPELFYFAPTPWQPLGGKTWMTFGIEHQSNGRSQVLSRSWNRIYTNFIYEKDNFALSFQPWYRLPEDDKRYPGDPEGDDNPDIADYMGHFELTTVYKWDDYEFSFLGRQNFSTHKGYGEFGVTFPLWGRLRGYAQYTTGYGDSMIDYNINQNRIGLGVALTDLL</sequence>
<keyword evidence="13 19" id="KW-0106">Calcium</keyword>
<evidence type="ECO:0000256" key="14">
    <source>
        <dbReference type="ARBA" id="ARBA00022963"/>
    </source>
</evidence>
<feature type="binding site" description="in dimeric form" evidence="19">
    <location>
        <position position="198"/>
    </location>
    <ligand>
        <name>Ca(2+)</name>
        <dbReference type="ChEBI" id="CHEBI:29108"/>
        <label>1</label>
    </ligand>
</feature>
<dbReference type="Pfam" id="PF02253">
    <property type="entry name" value="PLA1"/>
    <property type="match status" value="1"/>
</dbReference>
<evidence type="ECO:0000256" key="11">
    <source>
        <dbReference type="ARBA" id="ARBA00022729"/>
    </source>
</evidence>